<sequence length="524" mass="62269">MHALYREFEGRTHYEDSLLETAKRLSDKRNYKESFEVLTKLREMAERKNDYEMVFHCHINWAFNLAEMLNYDDALDYLSKAYKISVEKLSKREEMSTLNNMAYLYLKSNKYLQANEYFKRNYNYAKEIKDTTFLRGSALNVAISAIDMGNLEECRVYMNITEQLVKPNTEEWMSLQALKTDYLFETHQYKALISFAKRVIKMNLYPDIRQDIRINMCKAYIEMRDYDSAVAMANEGIANETDLVRKQPFYEILSEAYLCMKQYNLAFAYKDSFIVAKDSMQVRIDRVAFENSSIQFELLRKEKEISEYHARETRTQILIVFIVVLVVVLIWALSNHMVKVKQRQKIVELQLEQEKKNQELLAKKLEEQEAQSMLDQKDFQLQLEKKNRELMSKALFMANRNEAVLNIIDSLSKDVNIEKNSQLDLNIRELKSHLSENKEWSYFTTYFEESNKEFVLRLKEKHPNLTANEIRFISLVYIGLNNKEISSLLNITSEYCKKKKQKIARKMGLEDTHSMYQYLFSFNV</sequence>
<feature type="coiled-coil region" evidence="1">
    <location>
        <begin position="339"/>
        <end position="371"/>
    </location>
</feature>
<name>A0A8E1QWL1_9BACT</name>
<dbReference type="Proteomes" id="UP000036951">
    <property type="component" value="Unassembled WGS sequence"/>
</dbReference>
<dbReference type="Gene3D" id="1.10.10.10">
    <property type="entry name" value="Winged helix-like DNA-binding domain superfamily/Winged helix DNA-binding domain"/>
    <property type="match status" value="1"/>
</dbReference>
<dbReference type="InterPro" id="IPR036388">
    <property type="entry name" value="WH-like_DNA-bd_sf"/>
</dbReference>
<keyword evidence="2" id="KW-0812">Transmembrane</keyword>
<gene>
    <name evidence="3" type="ORF">ACU52_10130</name>
</gene>
<dbReference type="Gene3D" id="1.25.40.10">
    <property type="entry name" value="Tetratricopeptide repeat domain"/>
    <property type="match status" value="1"/>
</dbReference>
<keyword evidence="2" id="KW-1133">Transmembrane helix</keyword>
<dbReference type="AlphaFoldDB" id="A0A8E1QWL1"/>
<evidence type="ECO:0000313" key="4">
    <source>
        <dbReference type="Proteomes" id="UP000036951"/>
    </source>
</evidence>
<dbReference type="InterPro" id="IPR016032">
    <property type="entry name" value="Sig_transdc_resp-reg_C-effctor"/>
</dbReference>
<evidence type="ECO:0008006" key="5">
    <source>
        <dbReference type="Google" id="ProtNLM"/>
    </source>
</evidence>
<evidence type="ECO:0000313" key="3">
    <source>
        <dbReference type="EMBL" id="KOO68055.1"/>
    </source>
</evidence>
<dbReference type="EMBL" id="LFQU01000019">
    <property type="protein sequence ID" value="KOO68055.1"/>
    <property type="molecule type" value="Genomic_DNA"/>
</dbReference>
<protein>
    <recommendedName>
        <fullName evidence="5">HTH luxR-type domain-containing protein</fullName>
    </recommendedName>
</protein>
<evidence type="ECO:0000256" key="2">
    <source>
        <dbReference type="SAM" id="Phobius"/>
    </source>
</evidence>
<feature type="transmembrane region" description="Helical" evidence="2">
    <location>
        <begin position="317"/>
        <end position="334"/>
    </location>
</feature>
<keyword evidence="4" id="KW-1185">Reference proteome</keyword>
<proteinExistence type="predicted"/>
<dbReference type="InterPro" id="IPR011990">
    <property type="entry name" value="TPR-like_helical_dom_sf"/>
</dbReference>
<dbReference type="GO" id="GO:0006355">
    <property type="term" value="P:regulation of DNA-templated transcription"/>
    <property type="evidence" value="ECO:0007669"/>
    <property type="project" value="InterPro"/>
</dbReference>
<dbReference type="SUPFAM" id="SSF48452">
    <property type="entry name" value="TPR-like"/>
    <property type="match status" value="2"/>
</dbReference>
<organism evidence="3 4">
    <name type="scientific">Xylanibacter rarus</name>
    <dbReference type="NCBI Taxonomy" id="1676614"/>
    <lineage>
        <taxon>Bacteria</taxon>
        <taxon>Pseudomonadati</taxon>
        <taxon>Bacteroidota</taxon>
        <taxon>Bacteroidia</taxon>
        <taxon>Bacteroidales</taxon>
        <taxon>Prevotellaceae</taxon>
        <taxon>Xylanibacter</taxon>
    </lineage>
</organism>
<dbReference type="GO" id="GO:0003677">
    <property type="term" value="F:DNA binding"/>
    <property type="evidence" value="ECO:0007669"/>
    <property type="project" value="InterPro"/>
</dbReference>
<keyword evidence="2" id="KW-0472">Membrane</keyword>
<comment type="caution">
    <text evidence="3">The sequence shown here is derived from an EMBL/GenBank/DDBJ whole genome shotgun (WGS) entry which is preliminary data.</text>
</comment>
<accession>A0A8E1QWL1</accession>
<evidence type="ECO:0000256" key="1">
    <source>
        <dbReference type="SAM" id="Coils"/>
    </source>
</evidence>
<reference evidence="3 4" key="1">
    <citation type="submission" date="2015-06" db="EMBL/GenBank/DDBJ databases">
        <title>Prevotella sp. 109, sp. nov., a novel member of the family Prevotellaceae isolated from human faeces.</title>
        <authorList>
            <person name="Shkoporov A.N."/>
            <person name="Chaplin A.V."/>
            <person name="Kafarskaia L.I."/>
            <person name="Efimov B.A."/>
        </authorList>
    </citation>
    <scope>NUCLEOTIDE SEQUENCE [LARGE SCALE GENOMIC DNA]</scope>
    <source>
        <strain evidence="3 4">109</strain>
    </source>
</reference>
<dbReference type="SUPFAM" id="SSF46894">
    <property type="entry name" value="C-terminal effector domain of the bipartite response regulators"/>
    <property type="match status" value="1"/>
</dbReference>
<keyword evidence="1" id="KW-0175">Coiled coil</keyword>